<feature type="region of interest" description="Disordered" evidence="1">
    <location>
        <begin position="165"/>
        <end position="184"/>
    </location>
</feature>
<feature type="transmembrane region" description="Helical" evidence="2">
    <location>
        <begin position="122"/>
        <end position="148"/>
    </location>
</feature>
<feature type="transmembrane region" description="Helical" evidence="2">
    <location>
        <begin position="51"/>
        <end position="74"/>
    </location>
</feature>
<evidence type="ECO:0000313" key="4">
    <source>
        <dbReference type="Proteomes" id="UP000183275"/>
    </source>
</evidence>
<organism evidence="3 4">
    <name type="scientific">Natrinema salifodinae</name>
    <dbReference type="NCBI Taxonomy" id="1202768"/>
    <lineage>
        <taxon>Archaea</taxon>
        <taxon>Methanobacteriati</taxon>
        <taxon>Methanobacteriota</taxon>
        <taxon>Stenosarchaea group</taxon>
        <taxon>Halobacteria</taxon>
        <taxon>Halobacteriales</taxon>
        <taxon>Natrialbaceae</taxon>
        <taxon>Natrinema</taxon>
    </lineage>
</organism>
<dbReference type="OrthoDB" id="351216at2157"/>
<sequence>MKAFDLSPIVRNFYRDIFENDDRPDYEAYALLAIPGLFSLIAFTRPVDSDFIGMMSTALAILFGFTFSTLMTTAKYSTKDDRIEEMVVQQTRVGTSYALLVNLISLISIVLVSVLVEDYSQLSYPVATGISIVVYALMFHYLLVMVYLMRYLYLLAIGGAFEQSPRTEPRQERGDENEPQERTI</sequence>
<proteinExistence type="predicted"/>
<evidence type="ECO:0000313" key="3">
    <source>
        <dbReference type="EMBL" id="SEW04126.1"/>
    </source>
</evidence>
<keyword evidence="2" id="KW-0812">Transmembrane</keyword>
<reference evidence="4" key="1">
    <citation type="submission" date="2016-10" db="EMBL/GenBank/DDBJ databases">
        <authorList>
            <person name="Varghese N."/>
        </authorList>
    </citation>
    <scope>NUCLEOTIDE SEQUENCE [LARGE SCALE GENOMIC DNA]</scope>
    <source>
        <strain evidence="4">CGMCC 1.12284</strain>
    </source>
</reference>
<keyword evidence="4" id="KW-1185">Reference proteome</keyword>
<keyword evidence="2" id="KW-0472">Membrane</keyword>
<dbReference type="Proteomes" id="UP000183275">
    <property type="component" value="Unassembled WGS sequence"/>
</dbReference>
<evidence type="ECO:0000256" key="2">
    <source>
        <dbReference type="SAM" id="Phobius"/>
    </source>
</evidence>
<name>A0A1I0NRC5_9EURY</name>
<feature type="transmembrane region" description="Helical" evidence="2">
    <location>
        <begin position="95"/>
        <end position="116"/>
    </location>
</feature>
<accession>A0A1I0NRC5</accession>
<dbReference type="RefSeq" id="WP_049990116.1">
    <property type="nucleotide sequence ID" value="NZ_FOIS01000002.1"/>
</dbReference>
<keyword evidence="2" id="KW-1133">Transmembrane helix</keyword>
<feature type="transmembrane region" description="Helical" evidence="2">
    <location>
        <begin position="28"/>
        <end position="45"/>
    </location>
</feature>
<dbReference type="EMBL" id="FOIS01000002">
    <property type="protein sequence ID" value="SEW04126.1"/>
    <property type="molecule type" value="Genomic_DNA"/>
</dbReference>
<gene>
    <name evidence="3" type="ORF">SAMN05216285_2036</name>
</gene>
<dbReference type="AlphaFoldDB" id="A0A1I0NRC5"/>
<protein>
    <submittedName>
        <fullName evidence="3">Uncharacterized protein</fullName>
    </submittedName>
</protein>
<evidence type="ECO:0000256" key="1">
    <source>
        <dbReference type="SAM" id="MobiDB-lite"/>
    </source>
</evidence>